<gene>
    <name evidence="1" type="primary">RvY_03132-1</name>
    <name evidence="1" type="synonym">RvY_03132.1</name>
    <name evidence="1" type="ORF">RvY_03132</name>
</gene>
<dbReference type="AlphaFoldDB" id="A0A1D1UX68"/>
<accession>A0A1D1UX68</accession>
<dbReference type="EMBL" id="BDGG01000001">
    <property type="protein sequence ID" value="GAU90758.1"/>
    <property type="molecule type" value="Genomic_DNA"/>
</dbReference>
<organism evidence="1 2">
    <name type="scientific">Ramazzottius varieornatus</name>
    <name type="common">Water bear</name>
    <name type="synonym">Tardigrade</name>
    <dbReference type="NCBI Taxonomy" id="947166"/>
    <lineage>
        <taxon>Eukaryota</taxon>
        <taxon>Metazoa</taxon>
        <taxon>Ecdysozoa</taxon>
        <taxon>Tardigrada</taxon>
        <taxon>Eutardigrada</taxon>
        <taxon>Parachela</taxon>
        <taxon>Hypsibioidea</taxon>
        <taxon>Ramazzottiidae</taxon>
        <taxon>Ramazzottius</taxon>
    </lineage>
</organism>
<name>A0A1D1UX68_RAMVA</name>
<dbReference type="Proteomes" id="UP000186922">
    <property type="component" value="Unassembled WGS sequence"/>
</dbReference>
<protein>
    <submittedName>
        <fullName evidence="1">Uncharacterized protein</fullName>
    </submittedName>
</protein>
<sequence length="115" mass="13523">MGTDLENRLAHATNRKEKKRLNKALTKIQRTHKLAMDDLVSKELLEHADMNERWGEDTPNAPREFSEYDYALAFRTDTEWNLEYARRTQDCIKSFPSPIVLDKCRLSLLGPTRMR</sequence>
<evidence type="ECO:0000313" key="2">
    <source>
        <dbReference type="Proteomes" id="UP000186922"/>
    </source>
</evidence>
<reference evidence="1 2" key="1">
    <citation type="journal article" date="2016" name="Nat. Commun.">
        <title>Extremotolerant tardigrade genome and improved radiotolerance of human cultured cells by tardigrade-unique protein.</title>
        <authorList>
            <person name="Hashimoto T."/>
            <person name="Horikawa D.D."/>
            <person name="Saito Y."/>
            <person name="Kuwahara H."/>
            <person name="Kozuka-Hata H."/>
            <person name="Shin-I T."/>
            <person name="Minakuchi Y."/>
            <person name="Ohishi K."/>
            <person name="Motoyama A."/>
            <person name="Aizu T."/>
            <person name="Enomoto A."/>
            <person name="Kondo K."/>
            <person name="Tanaka S."/>
            <person name="Hara Y."/>
            <person name="Koshikawa S."/>
            <person name="Sagara H."/>
            <person name="Miura T."/>
            <person name="Yokobori S."/>
            <person name="Miyagawa K."/>
            <person name="Suzuki Y."/>
            <person name="Kubo T."/>
            <person name="Oyama M."/>
            <person name="Kohara Y."/>
            <person name="Fujiyama A."/>
            <person name="Arakawa K."/>
            <person name="Katayama T."/>
            <person name="Toyoda A."/>
            <person name="Kunieda T."/>
        </authorList>
    </citation>
    <scope>NUCLEOTIDE SEQUENCE [LARGE SCALE GENOMIC DNA]</scope>
    <source>
        <strain evidence="1 2">YOKOZUNA-1</strain>
    </source>
</reference>
<evidence type="ECO:0000313" key="1">
    <source>
        <dbReference type="EMBL" id="GAU90758.1"/>
    </source>
</evidence>
<comment type="caution">
    <text evidence="1">The sequence shown here is derived from an EMBL/GenBank/DDBJ whole genome shotgun (WGS) entry which is preliminary data.</text>
</comment>
<keyword evidence="2" id="KW-1185">Reference proteome</keyword>
<proteinExistence type="predicted"/>